<evidence type="ECO:0000313" key="3">
    <source>
        <dbReference type="EMBL" id="ODQ75933.1"/>
    </source>
</evidence>
<feature type="region of interest" description="Disordered" evidence="1">
    <location>
        <begin position="1"/>
        <end position="52"/>
    </location>
</feature>
<evidence type="ECO:0000256" key="1">
    <source>
        <dbReference type="SAM" id="MobiDB-lite"/>
    </source>
</evidence>
<organism evidence="3 4">
    <name type="scientific">Lipomyces starkeyi NRRL Y-11557</name>
    <dbReference type="NCBI Taxonomy" id="675824"/>
    <lineage>
        <taxon>Eukaryota</taxon>
        <taxon>Fungi</taxon>
        <taxon>Dikarya</taxon>
        <taxon>Ascomycota</taxon>
        <taxon>Saccharomycotina</taxon>
        <taxon>Lipomycetes</taxon>
        <taxon>Lipomycetales</taxon>
        <taxon>Lipomycetaceae</taxon>
        <taxon>Lipomyces</taxon>
    </lineage>
</organism>
<keyword evidence="2" id="KW-1133">Transmembrane helix</keyword>
<evidence type="ECO:0000313" key="4">
    <source>
        <dbReference type="Proteomes" id="UP000094385"/>
    </source>
</evidence>
<keyword evidence="2" id="KW-0472">Membrane</keyword>
<reference evidence="3 4" key="1">
    <citation type="journal article" date="2016" name="Proc. Natl. Acad. Sci. U.S.A.">
        <title>Comparative genomics of biotechnologically important yeasts.</title>
        <authorList>
            <person name="Riley R."/>
            <person name="Haridas S."/>
            <person name="Wolfe K.H."/>
            <person name="Lopes M.R."/>
            <person name="Hittinger C.T."/>
            <person name="Goeker M."/>
            <person name="Salamov A.A."/>
            <person name="Wisecaver J.H."/>
            <person name="Long T.M."/>
            <person name="Calvey C.H."/>
            <person name="Aerts A.L."/>
            <person name="Barry K.W."/>
            <person name="Choi C."/>
            <person name="Clum A."/>
            <person name="Coughlan A.Y."/>
            <person name="Deshpande S."/>
            <person name="Douglass A.P."/>
            <person name="Hanson S.J."/>
            <person name="Klenk H.-P."/>
            <person name="LaButti K.M."/>
            <person name="Lapidus A."/>
            <person name="Lindquist E.A."/>
            <person name="Lipzen A.M."/>
            <person name="Meier-Kolthoff J.P."/>
            <person name="Ohm R.A."/>
            <person name="Otillar R.P."/>
            <person name="Pangilinan J.L."/>
            <person name="Peng Y."/>
            <person name="Rokas A."/>
            <person name="Rosa C.A."/>
            <person name="Scheuner C."/>
            <person name="Sibirny A.A."/>
            <person name="Slot J.C."/>
            <person name="Stielow J.B."/>
            <person name="Sun H."/>
            <person name="Kurtzman C.P."/>
            <person name="Blackwell M."/>
            <person name="Grigoriev I.V."/>
            <person name="Jeffries T.W."/>
        </authorList>
    </citation>
    <scope>NUCLEOTIDE SEQUENCE [LARGE SCALE GENOMIC DNA]</scope>
    <source>
        <strain evidence="3 4">NRRL Y-11557</strain>
    </source>
</reference>
<dbReference type="EMBL" id="KV454290">
    <property type="protein sequence ID" value="ODQ75933.1"/>
    <property type="molecule type" value="Genomic_DNA"/>
</dbReference>
<gene>
    <name evidence="3" type="ORF">LIPSTDRAFT_68603</name>
</gene>
<dbReference type="Proteomes" id="UP000094385">
    <property type="component" value="Unassembled WGS sequence"/>
</dbReference>
<evidence type="ECO:0000256" key="2">
    <source>
        <dbReference type="SAM" id="Phobius"/>
    </source>
</evidence>
<proteinExistence type="predicted"/>
<dbReference type="AlphaFoldDB" id="A0A1E3QE15"/>
<keyword evidence="2" id="KW-0812">Transmembrane</keyword>
<sequence length="161" mass="17653">MPINSFSRNNPFTGSRVHQQPIASASNASVQQQIDTEQGEASSIANIDSPPPAYIPAWQTQRDLEANIPPAYEPVRDRSTYTDNVPLQDLRPVDGLRPLATASSIGNDDVTLFDYSKPKFSVWDQSTTKKGMAYTLVVFFAISAVLTLIGMIPLLMSASHR</sequence>
<feature type="compositionally biased region" description="Polar residues" evidence="1">
    <location>
        <begin position="1"/>
        <end position="46"/>
    </location>
</feature>
<keyword evidence="4" id="KW-1185">Reference proteome</keyword>
<accession>A0A1E3QE15</accession>
<feature type="transmembrane region" description="Helical" evidence="2">
    <location>
        <begin position="133"/>
        <end position="156"/>
    </location>
</feature>
<protein>
    <submittedName>
        <fullName evidence="3">Uncharacterized protein</fullName>
    </submittedName>
</protein>
<dbReference type="OrthoDB" id="10430268at2759"/>
<name>A0A1E3QE15_LIPST</name>